<comment type="caution">
    <text evidence="1">The sequence shown here is derived from an EMBL/GenBank/DDBJ whole genome shotgun (WGS) entry which is preliminary data.</text>
</comment>
<evidence type="ECO:0000313" key="1">
    <source>
        <dbReference type="EMBL" id="PDT41632.1"/>
    </source>
</evidence>
<gene>
    <name evidence="1" type="ORF">CO661_34285</name>
</gene>
<dbReference type="RefSeq" id="WP_097588271.1">
    <property type="nucleotide sequence ID" value="NZ_NWTC01000130.1"/>
</dbReference>
<proteinExistence type="predicted"/>
<accession>A0A2A6LNA5</accession>
<organism evidence="1 2">
    <name type="scientific">Rhizobium fredii</name>
    <name type="common">Sinorhizobium fredii</name>
    <dbReference type="NCBI Taxonomy" id="380"/>
    <lineage>
        <taxon>Bacteria</taxon>
        <taxon>Pseudomonadati</taxon>
        <taxon>Pseudomonadota</taxon>
        <taxon>Alphaproteobacteria</taxon>
        <taxon>Hyphomicrobiales</taxon>
        <taxon>Rhizobiaceae</taxon>
        <taxon>Sinorhizobium/Ensifer group</taxon>
        <taxon>Sinorhizobium</taxon>
    </lineage>
</organism>
<reference evidence="1 2" key="1">
    <citation type="submission" date="2017-09" db="EMBL/GenBank/DDBJ databases">
        <title>Comparative genomics of rhizobia isolated from Phaseolus vulgaris in China.</title>
        <authorList>
            <person name="Tong W."/>
        </authorList>
    </citation>
    <scope>NUCLEOTIDE SEQUENCE [LARGE SCALE GENOMIC DNA]</scope>
    <source>
        <strain evidence="1 2">PCH1</strain>
    </source>
</reference>
<sequence length="74" mass="8042">MAPLHCCWRSNTALSRALQLLANLADGASFTPVKAGKQQGFVCRDNVKWGAKISFWRNTEDAEETVGPRIPGPG</sequence>
<protein>
    <submittedName>
        <fullName evidence="1">Uncharacterized protein</fullName>
    </submittedName>
</protein>
<name>A0A2A6LNA5_RHIFR</name>
<dbReference type="AlphaFoldDB" id="A0A2A6LNA5"/>
<evidence type="ECO:0000313" key="2">
    <source>
        <dbReference type="Proteomes" id="UP000220353"/>
    </source>
</evidence>
<dbReference type="Proteomes" id="UP000220353">
    <property type="component" value="Unassembled WGS sequence"/>
</dbReference>
<dbReference type="EMBL" id="NWTC01000130">
    <property type="protein sequence ID" value="PDT41632.1"/>
    <property type="molecule type" value="Genomic_DNA"/>
</dbReference>